<dbReference type="EMBL" id="AP023354">
    <property type="protein sequence ID" value="BCJ27933.1"/>
    <property type="molecule type" value="Genomic_DNA"/>
</dbReference>
<dbReference type="AlphaFoldDB" id="A0A810KXL3"/>
<dbReference type="RefSeq" id="WP_030446703.1">
    <property type="nucleotide sequence ID" value="NZ_AP023354.1"/>
</dbReference>
<keyword evidence="1" id="KW-0732">Signal</keyword>
<protein>
    <recommendedName>
        <fullName evidence="4">DUF3761 domain-containing protein</fullName>
    </recommendedName>
</protein>
<reference evidence="2" key="1">
    <citation type="submission" date="2020-08" db="EMBL/GenBank/DDBJ databases">
        <title>Whole genome shotgun sequence of Actinocatenispora sera NBRC 101916.</title>
        <authorList>
            <person name="Komaki H."/>
            <person name="Tamura T."/>
        </authorList>
    </citation>
    <scope>NUCLEOTIDE SEQUENCE</scope>
    <source>
        <strain evidence="2">NBRC 101916</strain>
    </source>
</reference>
<dbReference type="KEGG" id="aser:Asera_20410"/>
<evidence type="ECO:0000313" key="2">
    <source>
        <dbReference type="EMBL" id="BCJ27933.1"/>
    </source>
</evidence>
<evidence type="ECO:0000256" key="1">
    <source>
        <dbReference type="SAM" id="SignalP"/>
    </source>
</evidence>
<evidence type="ECO:0000313" key="3">
    <source>
        <dbReference type="Proteomes" id="UP000680750"/>
    </source>
</evidence>
<name>A0A810KXL3_9ACTN</name>
<sequence length="76" mass="8150">MANRRTATAVLVLAATAALSAGCGRHYQCPDGSHTDRRIVGKVPACHCVPDAKADRHGWWVNDPPCRKVSDTDTGH</sequence>
<dbReference type="Proteomes" id="UP000680750">
    <property type="component" value="Chromosome"/>
</dbReference>
<gene>
    <name evidence="2" type="ORF">Asera_20410</name>
</gene>
<accession>A0A810KXL3</accession>
<feature type="chain" id="PRO_5032417828" description="DUF3761 domain-containing protein" evidence="1">
    <location>
        <begin position="21"/>
        <end position="76"/>
    </location>
</feature>
<organism evidence="2 3">
    <name type="scientific">Actinocatenispora sera</name>
    <dbReference type="NCBI Taxonomy" id="390989"/>
    <lineage>
        <taxon>Bacteria</taxon>
        <taxon>Bacillati</taxon>
        <taxon>Actinomycetota</taxon>
        <taxon>Actinomycetes</taxon>
        <taxon>Micromonosporales</taxon>
        <taxon>Micromonosporaceae</taxon>
        <taxon>Actinocatenispora</taxon>
    </lineage>
</organism>
<proteinExistence type="predicted"/>
<feature type="signal peptide" evidence="1">
    <location>
        <begin position="1"/>
        <end position="20"/>
    </location>
</feature>
<evidence type="ECO:0008006" key="4">
    <source>
        <dbReference type="Google" id="ProtNLM"/>
    </source>
</evidence>
<keyword evidence="3" id="KW-1185">Reference proteome</keyword>
<dbReference type="PROSITE" id="PS51257">
    <property type="entry name" value="PROKAR_LIPOPROTEIN"/>
    <property type="match status" value="1"/>
</dbReference>